<dbReference type="EMBL" id="CAJOBJ010000669">
    <property type="protein sequence ID" value="CAF3837276.1"/>
    <property type="molecule type" value="Genomic_DNA"/>
</dbReference>
<reference evidence="1" key="1">
    <citation type="submission" date="2021-02" db="EMBL/GenBank/DDBJ databases">
        <authorList>
            <person name="Nowell W R."/>
        </authorList>
    </citation>
    <scope>NUCLEOTIDE SEQUENCE</scope>
</reference>
<gene>
    <name evidence="1" type="ORF">GIL414_LOCUS3168</name>
</gene>
<dbReference type="Proteomes" id="UP000681720">
    <property type="component" value="Unassembled WGS sequence"/>
</dbReference>
<proteinExistence type="predicted"/>
<evidence type="ECO:0000313" key="1">
    <source>
        <dbReference type="EMBL" id="CAF3837276.1"/>
    </source>
</evidence>
<dbReference type="AlphaFoldDB" id="A0A8S2K6B0"/>
<comment type="caution">
    <text evidence="1">The sequence shown here is derived from an EMBL/GenBank/DDBJ whole genome shotgun (WGS) entry which is preliminary data.</text>
</comment>
<accession>A0A8S2K6B0</accession>
<protein>
    <submittedName>
        <fullName evidence="1">Uncharacterized protein</fullName>
    </submittedName>
</protein>
<organism evidence="1 2">
    <name type="scientific">Rotaria magnacalcarata</name>
    <dbReference type="NCBI Taxonomy" id="392030"/>
    <lineage>
        <taxon>Eukaryota</taxon>
        <taxon>Metazoa</taxon>
        <taxon>Spiralia</taxon>
        <taxon>Gnathifera</taxon>
        <taxon>Rotifera</taxon>
        <taxon>Eurotatoria</taxon>
        <taxon>Bdelloidea</taxon>
        <taxon>Philodinida</taxon>
        <taxon>Philodinidae</taxon>
        <taxon>Rotaria</taxon>
    </lineage>
</organism>
<sequence length="216" mass="25309">MAQFSVCFVPMNKNRCSRVVQKYHYAICFGLYTSSPKVRSPKAQIAETCAETNITEKQDRRNQHHRNTDYQYEIRRNADRRIPFGHLYLADAISKLVNHVETHQDKVEQPFEIFFKKKLDLCICFNIILIIQYILVSINSALEKYRCDGEVFPHTVEYNDQNLLSIYDASDHERFARKIMKVLFTPAKMSESILSVNPVYTTKSGLDPNRMKIFKD</sequence>
<name>A0A8S2K6B0_9BILA</name>
<evidence type="ECO:0000313" key="2">
    <source>
        <dbReference type="Proteomes" id="UP000681720"/>
    </source>
</evidence>